<accession>A0A7G9SB27</accession>
<dbReference type="InterPro" id="IPR018247">
    <property type="entry name" value="EF_Hand_1_Ca_BS"/>
</dbReference>
<gene>
    <name evidence="1" type="ORF">H9L12_12820</name>
</gene>
<dbReference type="AlphaFoldDB" id="A0A7G9SB27"/>
<dbReference type="EMBL" id="CP060717">
    <property type="protein sequence ID" value="QNN65052.1"/>
    <property type="molecule type" value="Genomic_DNA"/>
</dbReference>
<name>A0A7G9SB27_9SPHN</name>
<keyword evidence="2" id="KW-1185">Reference proteome</keyword>
<dbReference type="PROSITE" id="PS00018">
    <property type="entry name" value="EF_HAND_1"/>
    <property type="match status" value="1"/>
</dbReference>
<reference evidence="1 2" key="1">
    <citation type="submission" date="2020-08" db="EMBL/GenBank/DDBJ databases">
        <title>Genome sequence of Sphingomonas rhizophila KACC 19189T.</title>
        <authorList>
            <person name="Hyun D.-W."/>
            <person name="Bae J.-W."/>
        </authorList>
    </citation>
    <scope>NUCLEOTIDE SEQUENCE [LARGE SCALE GENOMIC DNA]</scope>
    <source>
        <strain evidence="1 2">KACC 19189</strain>
    </source>
</reference>
<evidence type="ECO:0000313" key="2">
    <source>
        <dbReference type="Proteomes" id="UP000515955"/>
    </source>
</evidence>
<dbReference type="RefSeq" id="WP_187542049.1">
    <property type="nucleotide sequence ID" value="NZ_CP060717.1"/>
</dbReference>
<protein>
    <recommendedName>
        <fullName evidence="3">EF-hand domain-containing protein</fullName>
    </recommendedName>
</protein>
<evidence type="ECO:0000313" key="1">
    <source>
        <dbReference type="EMBL" id="QNN65052.1"/>
    </source>
</evidence>
<dbReference type="InterPro" id="IPR011992">
    <property type="entry name" value="EF-hand-dom_pair"/>
</dbReference>
<evidence type="ECO:0008006" key="3">
    <source>
        <dbReference type="Google" id="ProtNLM"/>
    </source>
</evidence>
<proteinExistence type="predicted"/>
<organism evidence="1 2">
    <name type="scientific">Sphingomonas rhizophila</name>
    <dbReference type="NCBI Taxonomy" id="2071607"/>
    <lineage>
        <taxon>Bacteria</taxon>
        <taxon>Pseudomonadati</taxon>
        <taxon>Pseudomonadota</taxon>
        <taxon>Alphaproteobacteria</taxon>
        <taxon>Sphingomonadales</taxon>
        <taxon>Sphingomonadaceae</taxon>
        <taxon>Sphingomonas</taxon>
    </lineage>
</organism>
<dbReference type="KEGG" id="srhi:H9L12_12820"/>
<sequence length="91" mass="10059">MLTALDAAAEATPITAPLNPKATELVESDPALKAWALDKFDSNHDGWLTMFEAQPAIAAFRDIADADRDQRVTVHEYKAAIGFLQTRYNVR</sequence>
<dbReference type="SUPFAM" id="SSF47473">
    <property type="entry name" value="EF-hand"/>
    <property type="match status" value="1"/>
</dbReference>
<dbReference type="Proteomes" id="UP000515955">
    <property type="component" value="Chromosome"/>
</dbReference>